<dbReference type="InterPro" id="IPR001926">
    <property type="entry name" value="TrpB-like_PALP"/>
</dbReference>
<accession>A0A8H4JYJ4</accession>
<evidence type="ECO:0000259" key="4">
    <source>
        <dbReference type="Pfam" id="PF00291"/>
    </source>
</evidence>
<dbReference type="Proteomes" id="UP000605986">
    <property type="component" value="Unassembled WGS sequence"/>
</dbReference>
<dbReference type="SUPFAM" id="SSF53686">
    <property type="entry name" value="Tryptophan synthase beta subunit-like PLP-dependent enzymes"/>
    <property type="match status" value="1"/>
</dbReference>
<comment type="caution">
    <text evidence="5">The sequence shown here is derived from an EMBL/GenBank/DDBJ whole genome shotgun (WGS) entry which is preliminary data.</text>
</comment>
<name>A0A8H4JYJ4_9HYPO</name>
<dbReference type="AlphaFoldDB" id="A0A8H4JYJ4"/>
<keyword evidence="3" id="KW-0456">Lyase</keyword>
<dbReference type="PANTHER" id="PTHR48078">
    <property type="entry name" value="THREONINE DEHYDRATASE, MITOCHONDRIAL-RELATED"/>
    <property type="match status" value="1"/>
</dbReference>
<dbReference type="GO" id="GO:0003941">
    <property type="term" value="F:L-serine ammonia-lyase activity"/>
    <property type="evidence" value="ECO:0007669"/>
    <property type="project" value="TreeGrafter"/>
</dbReference>
<dbReference type="GO" id="GO:0006567">
    <property type="term" value="P:L-threonine catabolic process"/>
    <property type="evidence" value="ECO:0007669"/>
    <property type="project" value="TreeGrafter"/>
</dbReference>
<keyword evidence="6" id="KW-1185">Reference proteome</keyword>
<evidence type="ECO:0000313" key="5">
    <source>
        <dbReference type="EMBL" id="KAF4439328.1"/>
    </source>
</evidence>
<protein>
    <submittedName>
        <fullName evidence="5">ILV1-Anabolic serine and threonine dehydratase</fullName>
    </submittedName>
</protein>
<keyword evidence="2" id="KW-0663">Pyridoxal phosphate</keyword>
<dbReference type="GO" id="GO:0009097">
    <property type="term" value="P:isoleucine biosynthetic process"/>
    <property type="evidence" value="ECO:0007669"/>
    <property type="project" value="TreeGrafter"/>
</dbReference>
<dbReference type="GO" id="GO:0006565">
    <property type="term" value="P:L-serine catabolic process"/>
    <property type="evidence" value="ECO:0007669"/>
    <property type="project" value="TreeGrafter"/>
</dbReference>
<dbReference type="InterPro" id="IPR050147">
    <property type="entry name" value="Ser/Thr_Dehydratase"/>
</dbReference>
<dbReference type="Gene3D" id="3.40.50.1100">
    <property type="match status" value="2"/>
</dbReference>
<evidence type="ECO:0000313" key="6">
    <source>
        <dbReference type="Proteomes" id="UP000605986"/>
    </source>
</evidence>
<gene>
    <name evidence="5" type="ORF">F53441_12607</name>
</gene>
<organism evidence="5 6">
    <name type="scientific">Fusarium austroafricanum</name>
    <dbReference type="NCBI Taxonomy" id="2364996"/>
    <lineage>
        <taxon>Eukaryota</taxon>
        <taxon>Fungi</taxon>
        <taxon>Dikarya</taxon>
        <taxon>Ascomycota</taxon>
        <taxon>Pezizomycotina</taxon>
        <taxon>Sordariomycetes</taxon>
        <taxon>Hypocreomycetidae</taxon>
        <taxon>Hypocreales</taxon>
        <taxon>Nectriaceae</taxon>
        <taxon>Fusarium</taxon>
        <taxon>Fusarium concolor species complex</taxon>
    </lineage>
</organism>
<dbReference type="InterPro" id="IPR036052">
    <property type="entry name" value="TrpB-like_PALP_sf"/>
</dbReference>
<evidence type="ECO:0000256" key="1">
    <source>
        <dbReference type="ARBA" id="ARBA00001933"/>
    </source>
</evidence>
<evidence type="ECO:0000256" key="3">
    <source>
        <dbReference type="ARBA" id="ARBA00023239"/>
    </source>
</evidence>
<comment type="cofactor">
    <cofactor evidence="1">
        <name>pyridoxal 5'-phosphate</name>
        <dbReference type="ChEBI" id="CHEBI:597326"/>
    </cofactor>
</comment>
<dbReference type="PANTHER" id="PTHR48078:SF6">
    <property type="entry name" value="L-THREONINE DEHYDRATASE CATABOLIC TDCB"/>
    <property type="match status" value="1"/>
</dbReference>
<dbReference type="OrthoDB" id="7773036at2759"/>
<proteinExistence type="predicted"/>
<dbReference type="Pfam" id="PF00291">
    <property type="entry name" value="PALP"/>
    <property type="match status" value="1"/>
</dbReference>
<dbReference type="GO" id="GO:0004794">
    <property type="term" value="F:threonine deaminase activity"/>
    <property type="evidence" value="ECO:0007669"/>
    <property type="project" value="TreeGrafter"/>
</dbReference>
<evidence type="ECO:0000256" key="2">
    <source>
        <dbReference type="ARBA" id="ARBA00022898"/>
    </source>
</evidence>
<sequence length="334" mass="36910">MPIDQEIYDIGEESICKWQYNKLYILRTPLVAAKKAGKQQNAKVYFKLENRQMTGSYHFRGAIARMIENPTKKPFVTASTGNHAIGAALAAHAFGAKVTIVMPNTVEPHKLEKVRRYGAEIVHYGDNLNDARAHANDLAQLSGHTYFSPYDDRHVICGLGTVAVEILQQFETFEKPIHNIFVPMGGGALISGIGCFAKEAKRIAGKERPQVKVWGVTAINSMTLAASLSAGFVVETETFPTIAEPESNDITRNEMAFRLAKTVVDHVIPCTEQEILIALRQLALQEKQYVDGFSALALAGFNKVAHKLTGQTSAVVLCSGNYDREKWWKLVYGV</sequence>
<dbReference type="EMBL" id="JAADJG010000692">
    <property type="protein sequence ID" value="KAF4439328.1"/>
    <property type="molecule type" value="Genomic_DNA"/>
</dbReference>
<reference evidence="5" key="1">
    <citation type="submission" date="2020-01" db="EMBL/GenBank/DDBJ databases">
        <title>Identification and distribution of gene clusters putatively required for synthesis of sphingolipid metabolism inhibitors in phylogenetically diverse species of the filamentous fungus Fusarium.</title>
        <authorList>
            <person name="Kim H.-S."/>
            <person name="Busman M."/>
            <person name="Brown D.W."/>
            <person name="Divon H."/>
            <person name="Uhlig S."/>
            <person name="Proctor R.H."/>
        </authorList>
    </citation>
    <scope>NUCLEOTIDE SEQUENCE</scope>
    <source>
        <strain evidence="5">NRRL 53441</strain>
    </source>
</reference>
<feature type="domain" description="Tryptophan synthase beta chain-like PALP" evidence="4">
    <location>
        <begin position="24"/>
        <end position="319"/>
    </location>
</feature>